<evidence type="ECO:0000259" key="7">
    <source>
        <dbReference type="Pfam" id="PF04613"/>
    </source>
</evidence>
<evidence type="ECO:0000313" key="8">
    <source>
        <dbReference type="EMBL" id="SVA32727.1"/>
    </source>
</evidence>
<keyword evidence="3" id="KW-0808">Transferase</keyword>
<feature type="domain" description="UDP-3-O-[3-hydroxymyristoyl] glucosamine N-acyltransferase non-repeat region" evidence="7">
    <location>
        <begin position="22"/>
        <end position="89"/>
    </location>
</feature>
<dbReference type="EMBL" id="UINC01007332">
    <property type="protein sequence ID" value="SVA32727.1"/>
    <property type="molecule type" value="Genomic_DNA"/>
</dbReference>
<dbReference type="Gene3D" id="3.40.1390.10">
    <property type="entry name" value="MurE/MurF, N-terminal domain"/>
    <property type="match status" value="1"/>
</dbReference>
<dbReference type="GO" id="GO:0016020">
    <property type="term" value="C:membrane"/>
    <property type="evidence" value="ECO:0007669"/>
    <property type="project" value="GOC"/>
</dbReference>
<dbReference type="InterPro" id="IPR011004">
    <property type="entry name" value="Trimer_LpxA-like_sf"/>
</dbReference>
<evidence type="ECO:0000256" key="3">
    <source>
        <dbReference type="ARBA" id="ARBA00022679"/>
    </source>
</evidence>
<dbReference type="InterPro" id="IPR018357">
    <property type="entry name" value="Hexapep_transf_CS"/>
</dbReference>
<dbReference type="NCBIfam" id="NF002060">
    <property type="entry name" value="PRK00892.1"/>
    <property type="match status" value="1"/>
</dbReference>
<organism evidence="8">
    <name type="scientific">marine metagenome</name>
    <dbReference type="NCBI Taxonomy" id="408172"/>
    <lineage>
        <taxon>unclassified sequences</taxon>
        <taxon>metagenomes</taxon>
        <taxon>ecological metagenomes</taxon>
    </lineage>
</organism>
<dbReference type="InterPro" id="IPR001451">
    <property type="entry name" value="Hexapep"/>
</dbReference>
<dbReference type="InterPro" id="IPR007691">
    <property type="entry name" value="LpxD"/>
</dbReference>
<dbReference type="GO" id="GO:0009245">
    <property type="term" value="P:lipid A biosynthetic process"/>
    <property type="evidence" value="ECO:0007669"/>
    <property type="project" value="UniProtKB-KW"/>
</dbReference>
<dbReference type="HAMAP" id="MF_00523">
    <property type="entry name" value="LpxD"/>
    <property type="match status" value="1"/>
</dbReference>
<dbReference type="Pfam" id="PF14602">
    <property type="entry name" value="Hexapep_2"/>
    <property type="match status" value="2"/>
</dbReference>
<gene>
    <name evidence="8" type="ORF">METZ01_LOCUS85581</name>
</gene>
<dbReference type="NCBIfam" id="TIGR01853">
    <property type="entry name" value="lipid_A_lpxD"/>
    <property type="match status" value="1"/>
</dbReference>
<dbReference type="PROSITE" id="PS00101">
    <property type="entry name" value="HEXAPEP_TRANSFERASES"/>
    <property type="match status" value="1"/>
</dbReference>
<keyword evidence="2" id="KW-0441">Lipid A biosynthesis</keyword>
<accession>A0A381UZC0</accession>
<dbReference type="Gene3D" id="2.160.10.10">
    <property type="entry name" value="Hexapeptide repeat proteins"/>
    <property type="match status" value="1"/>
</dbReference>
<reference evidence="8" key="1">
    <citation type="submission" date="2018-05" db="EMBL/GenBank/DDBJ databases">
        <authorList>
            <person name="Lanie J.A."/>
            <person name="Ng W.-L."/>
            <person name="Kazmierczak K.M."/>
            <person name="Andrzejewski T.M."/>
            <person name="Davidsen T.M."/>
            <person name="Wayne K.J."/>
            <person name="Tettelin H."/>
            <person name="Glass J.I."/>
            <person name="Rusch D."/>
            <person name="Podicherti R."/>
            <person name="Tsui H.-C.T."/>
            <person name="Winkler M.E."/>
        </authorList>
    </citation>
    <scope>NUCLEOTIDE SEQUENCE</scope>
</reference>
<dbReference type="AlphaFoldDB" id="A0A381UZC0"/>
<dbReference type="PANTHER" id="PTHR43378">
    <property type="entry name" value="UDP-3-O-ACYLGLUCOSAMINE N-ACYLTRANSFERASE"/>
    <property type="match status" value="1"/>
</dbReference>
<dbReference type="CDD" id="cd03352">
    <property type="entry name" value="LbH_LpxD"/>
    <property type="match status" value="1"/>
</dbReference>
<protein>
    <recommendedName>
        <fullName evidence="7">UDP-3-O-[3-hydroxymyristoyl] glucosamine N-acyltransferase non-repeat region domain-containing protein</fullName>
    </recommendedName>
</protein>
<evidence type="ECO:0000256" key="5">
    <source>
        <dbReference type="ARBA" id="ARBA00023098"/>
    </source>
</evidence>
<evidence type="ECO:0000256" key="2">
    <source>
        <dbReference type="ARBA" id="ARBA00022556"/>
    </source>
</evidence>
<dbReference type="SUPFAM" id="SSF51161">
    <property type="entry name" value="Trimeric LpxA-like enzymes"/>
    <property type="match status" value="1"/>
</dbReference>
<keyword evidence="5" id="KW-0443">Lipid metabolism</keyword>
<dbReference type="InterPro" id="IPR020573">
    <property type="entry name" value="UDP_GlcNAc_AcTrfase_non-rep"/>
</dbReference>
<evidence type="ECO:0000256" key="1">
    <source>
        <dbReference type="ARBA" id="ARBA00022516"/>
    </source>
</evidence>
<sequence length="345" mass="35484">MTLSDLARLVGGALDGDMDGHVLGIARLEDATTAEVSFCALREYRDHLSATGAAAVIVANDFEPPQGVPESLVFIRVDNPYLAVSQVVNHFFPESECPSAIHPSAFIDDTAEIGEDVSVGARVVIGGNCAIGARTRLGAGCVLLGGVQVGSDCHLLPNVTLYPAVVIGDRVVIHAGAVIGSDGFGYATEGDKHVKIPQVGDVVIGDDVEIGANACIDRAALGTTRIAKGTKIDNLVQIGHNCEVGPNSILCGQVGVSGSTQIGEGVLIGGQAGLNGHLTVGDGAMIAGGSGVTSSVPAGGQVGGYPHLEASRWRRVVAALRTLPELGRRVHRLEAMHVGEKEEEE</sequence>
<dbReference type="PANTHER" id="PTHR43378:SF2">
    <property type="entry name" value="UDP-3-O-ACYLGLUCOSAMINE N-ACYLTRANSFERASE 1, MITOCHONDRIAL-RELATED"/>
    <property type="match status" value="1"/>
</dbReference>
<dbReference type="Pfam" id="PF00132">
    <property type="entry name" value="Hexapep"/>
    <property type="match status" value="2"/>
</dbReference>
<keyword evidence="6" id="KW-0012">Acyltransferase</keyword>
<dbReference type="GO" id="GO:0016410">
    <property type="term" value="F:N-acyltransferase activity"/>
    <property type="evidence" value="ECO:0007669"/>
    <property type="project" value="InterPro"/>
</dbReference>
<keyword evidence="1" id="KW-0444">Lipid biosynthesis</keyword>
<name>A0A381UZC0_9ZZZZ</name>
<keyword evidence="4" id="KW-0677">Repeat</keyword>
<evidence type="ECO:0000256" key="6">
    <source>
        <dbReference type="ARBA" id="ARBA00023315"/>
    </source>
</evidence>
<proteinExistence type="inferred from homology"/>
<dbReference type="Pfam" id="PF04613">
    <property type="entry name" value="LpxD"/>
    <property type="match status" value="1"/>
</dbReference>
<evidence type="ECO:0000256" key="4">
    <source>
        <dbReference type="ARBA" id="ARBA00022737"/>
    </source>
</evidence>